<gene>
    <name evidence="1" type="ORF">SEVIR_7G225050v2</name>
</gene>
<dbReference type="Gramene" id="TKW06175">
    <property type="protein sequence ID" value="TKW06175"/>
    <property type="gene ID" value="SEVIR_7G225050v2"/>
</dbReference>
<proteinExistence type="predicted"/>
<sequence length="219" mass="24209">MHRAPLLAWLAGNDLLAGNDRAGRIREARLRPAPTAHPLTFQNQSVAPSFFLASVVLPSCHLPSPMVSFAGPTPASHRKWVLTGALCGRGLDIAPSAAASEVGFFLCFFGFWREAALQPLKMRRATFLSCTRQTWRTGVERLGRGEDEDEAGASRGRFKPNRGSILVYEASFFLSPLSCSLHISNREYLMPRSLFFQLWGVTKVGYYDLLDPSCCLNSD</sequence>
<dbReference type="Proteomes" id="UP000298652">
    <property type="component" value="Chromosome 7"/>
</dbReference>
<dbReference type="AlphaFoldDB" id="A0A4U6TWW8"/>
<accession>A0A4U6TWW8</accession>
<keyword evidence="2" id="KW-1185">Reference proteome</keyword>
<reference evidence="1" key="1">
    <citation type="submission" date="2019-03" db="EMBL/GenBank/DDBJ databases">
        <title>WGS assembly of Setaria viridis.</title>
        <authorList>
            <person name="Huang P."/>
            <person name="Jenkins J."/>
            <person name="Grimwood J."/>
            <person name="Barry K."/>
            <person name="Healey A."/>
            <person name="Mamidi S."/>
            <person name="Sreedasyam A."/>
            <person name="Shu S."/>
            <person name="Feldman M."/>
            <person name="Wu J."/>
            <person name="Yu Y."/>
            <person name="Chen C."/>
            <person name="Johnson J."/>
            <person name="Rokhsar D."/>
            <person name="Baxter I."/>
            <person name="Schmutz J."/>
            <person name="Brutnell T."/>
            <person name="Kellogg E."/>
        </authorList>
    </citation>
    <scope>NUCLEOTIDE SEQUENCE [LARGE SCALE GENOMIC DNA]</scope>
</reference>
<evidence type="ECO:0000313" key="2">
    <source>
        <dbReference type="Proteomes" id="UP000298652"/>
    </source>
</evidence>
<name>A0A4U6TWW8_SETVI</name>
<dbReference type="EMBL" id="CM016558">
    <property type="protein sequence ID" value="TKW06175.1"/>
    <property type="molecule type" value="Genomic_DNA"/>
</dbReference>
<organism evidence="1 2">
    <name type="scientific">Setaria viridis</name>
    <name type="common">Green bristlegrass</name>
    <name type="synonym">Setaria italica subsp. viridis</name>
    <dbReference type="NCBI Taxonomy" id="4556"/>
    <lineage>
        <taxon>Eukaryota</taxon>
        <taxon>Viridiplantae</taxon>
        <taxon>Streptophyta</taxon>
        <taxon>Embryophyta</taxon>
        <taxon>Tracheophyta</taxon>
        <taxon>Spermatophyta</taxon>
        <taxon>Magnoliopsida</taxon>
        <taxon>Liliopsida</taxon>
        <taxon>Poales</taxon>
        <taxon>Poaceae</taxon>
        <taxon>PACMAD clade</taxon>
        <taxon>Panicoideae</taxon>
        <taxon>Panicodae</taxon>
        <taxon>Paniceae</taxon>
        <taxon>Cenchrinae</taxon>
        <taxon>Setaria</taxon>
    </lineage>
</organism>
<evidence type="ECO:0000313" key="1">
    <source>
        <dbReference type="EMBL" id="TKW06175.1"/>
    </source>
</evidence>
<protein>
    <submittedName>
        <fullName evidence="1">Uncharacterized protein</fullName>
    </submittedName>
</protein>